<protein>
    <submittedName>
        <fullName evidence="1">Type IX secretion system membrane protein PorP/SprF</fullName>
    </submittedName>
</protein>
<proteinExistence type="predicted"/>
<accession>A0A5B8YN65</accession>
<dbReference type="NCBIfam" id="TIGR03519">
    <property type="entry name" value="T9SS_PorP_fam"/>
    <property type="match status" value="1"/>
</dbReference>
<dbReference type="EMBL" id="CP042476">
    <property type="protein sequence ID" value="QED38063.1"/>
    <property type="molecule type" value="Genomic_DNA"/>
</dbReference>
<dbReference type="Pfam" id="PF11751">
    <property type="entry name" value="PorP_SprF"/>
    <property type="match status" value="1"/>
</dbReference>
<dbReference type="InterPro" id="IPR019861">
    <property type="entry name" value="PorP/SprF_Bacteroidetes"/>
</dbReference>
<dbReference type="Proteomes" id="UP000321954">
    <property type="component" value="Chromosome"/>
</dbReference>
<evidence type="ECO:0000313" key="1">
    <source>
        <dbReference type="EMBL" id="QED38063.1"/>
    </source>
</evidence>
<sequence>MNLFLRGLLLFIVLGSFTRGRAQEVIPTYSDYLTDNLYLLHPSMAGASNMNKIRLTARQQWFDVKDAPSLQTLSIHARTGERIGLGGIVFNDQNGNYSTRGAYATFAYHLLFSRSELDLNQLSFGISGGLIQHSLDQSGFTGFDPLIGGGNPADIYANADVGISYYYLDFFTHATAKNILSVKRDLFYSDAVPSNQRKYLFSTGYVINPRNSRWSYEPSVLFQWREATAERTVDANLKFYRSLEMGALFGGLSFRTSFEGAEYTTEGNEVKSQRLQYLTPFLGMEYKRFLFAYTFTHQLNSMVLSNSGFHQITLGYNFGENRARYDCECPAINQNSR</sequence>
<dbReference type="OrthoDB" id="648347at2"/>
<reference evidence="1 2" key="1">
    <citation type="submission" date="2019-08" db="EMBL/GenBank/DDBJ databases">
        <title>Antarcticibacterium arcticum sp. nov., a bacterium isolated from marine sediment of the Canadian Beaufort Sea.</title>
        <authorList>
            <person name="Lee Y.M."/>
            <person name="Baek K."/>
            <person name="Lee D.-H."/>
            <person name="Shin S.C."/>
            <person name="Jin Y.K."/>
            <person name="Park Y."/>
        </authorList>
    </citation>
    <scope>NUCLEOTIDE SEQUENCE [LARGE SCALE GENOMIC DNA]</scope>
    <source>
        <strain evidence="1 2">PAMC 28998</strain>
    </source>
</reference>
<dbReference type="RefSeq" id="WP_146834427.1">
    <property type="nucleotide sequence ID" value="NZ_CP042476.1"/>
</dbReference>
<dbReference type="KEGG" id="anp:FK178_10165"/>
<name>A0A5B8YN65_9FLAO</name>
<gene>
    <name evidence="1" type="ORF">FK178_10165</name>
</gene>
<organism evidence="1 2">
    <name type="scientific">Antarcticibacterium arcticum</name>
    <dbReference type="NCBI Taxonomy" id="2585771"/>
    <lineage>
        <taxon>Bacteria</taxon>
        <taxon>Pseudomonadati</taxon>
        <taxon>Bacteroidota</taxon>
        <taxon>Flavobacteriia</taxon>
        <taxon>Flavobacteriales</taxon>
        <taxon>Flavobacteriaceae</taxon>
        <taxon>Antarcticibacterium</taxon>
    </lineage>
</organism>
<dbReference type="AlphaFoldDB" id="A0A5B8YN65"/>
<evidence type="ECO:0000313" key="2">
    <source>
        <dbReference type="Proteomes" id="UP000321954"/>
    </source>
</evidence>
<keyword evidence="2" id="KW-1185">Reference proteome</keyword>